<feature type="compositionally biased region" description="Basic and acidic residues" evidence="2">
    <location>
        <begin position="240"/>
        <end position="265"/>
    </location>
</feature>
<dbReference type="Gene3D" id="1.10.443.10">
    <property type="entry name" value="Intergrase catalytic core"/>
    <property type="match status" value="1"/>
</dbReference>
<feature type="compositionally biased region" description="Basic and acidic residues" evidence="2">
    <location>
        <begin position="289"/>
        <end position="299"/>
    </location>
</feature>
<evidence type="ECO:0000256" key="1">
    <source>
        <dbReference type="ARBA" id="ARBA00023172"/>
    </source>
</evidence>
<feature type="region of interest" description="Disordered" evidence="2">
    <location>
        <begin position="778"/>
        <end position="812"/>
    </location>
</feature>
<feature type="compositionally biased region" description="Basic and acidic residues" evidence="2">
    <location>
        <begin position="147"/>
        <end position="164"/>
    </location>
</feature>
<dbReference type="EMBL" id="JARBJD010000361">
    <property type="protein sequence ID" value="KAK2943141.1"/>
    <property type="molecule type" value="Genomic_DNA"/>
</dbReference>
<reference evidence="4 5" key="1">
    <citation type="journal article" date="2022" name="bioRxiv">
        <title>Genomics of Preaxostyla Flagellates Illuminates Evolutionary Transitions and the Path Towards Mitochondrial Loss.</title>
        <authorList>
            <person name="Novak L.V.F."/>
            <person name="Treitli S.C."/>
            <person name="Pyrih J."/>
            <person name="Halakuc P."/>
            <person name="Pipaliya S.V."/>
            <person name="Vacek V."/>
            <person name="Brzon O."/>
            <person name="Soukal P."/>
            <person name="Eme L."/>
            <person name="Dacks J.B."/>
            <person name="Karnkowska A."/>
            <person name="Elias M."/>
            <person name="Hampl V."/>
        </authorList>
    </citation>
    <scope>NUCLEOTIDE SEQUENCE [LARGE SCALE GENOMIC DNA]</scope>
    <source>
        <strain evidence="4">NAU3</strain>
        <tissue evidence="4">Gut</tissue>
    </source>
</reference>
<feature type="compositionally biased region" description="Low complexity" evidence="2">
    <location>
        <begin position="106"/>
        <end position="116"/>
    </location>
</feature>
<name>A0ABQ9WUH8_9EUKA</name>
<comment type="caution">
    <text evidence="4">The sequence shown here is derived from an EMBL/GenBank/DDBJ whole genome shotgun (WGS) entry which is preliminary data.</text>
</comment>
<evidence type="ECO:0000313" key="4">
    <source>
        <dbReference type="EMBL" id="KAK2943141.1"/>
    </source>
</evidence>
<feature type="compositionally biased region" description="Basic and acidic residues" evidence="2">
    <location>
        <begin position="217"/>
        <end position="231"/>
    </location>
</feature>
<dbReference type="InterPro" id="IPR011010">
    <property type="entry name" value="DNA_brk_join_enz"/>
</dbReference>
<feature type="region of interest" description="Disordered" evidence="2">
    <location>
        <begin position="1"/>
        <end position="25"/>
    </location>
</feature>
<feature type="region of interest" description="Disordered" evidence="2">
    <location>
        <begin position="284"/>
        <end position="362"/>
    </location>
</feature>
<dbReference type="InterPro" id="IPR013762">
    <property type="entry name" value="Integrase-like_cat_sf"/>
</dbReference>
<organism evidence="4 5">
    <name type="scientific">Blattamonas nauphoetae</name>
    <dbReference type="NCBI Taxonomy" id="2049346"/>
    <lineage>
        <taxon>Eukaryota</taxon>
        <taxon>Metamonada</taxon>
        <taxon>Preaxostyla</taxon>
        <taxon>Oxymonadida</taxon>
        <taxon>Blattamonas</taxon>
    </lineage>
</organism>
<evidence type="ECO:0000313" key="5">
    <source>
        <dbReference type="Proteomes" id="UP001281761"/>
    </source>
</evidence>
<gene>
    <name evidence="4" type="ORF">BLNAU_21942</name>
</gene>
<feature type="compositionally biased region" description="Basic and acidic residues" evidence="2">
    <location>
        <begin position="174"/>
        <end position="208"/>
    </location>
</feature>
<dbReference type="Proteomes" id="UP001281761">
    <property type="component" value="Unassembled WGS sequence"/>
</dbReference>
<protein>
    <recommendedName>
        <fullName evidence="3">Tyr recombinase domain-containing protein</fullName>
    </recommendedName>
</protein>
<proteinExistence type="predicted"/>
<evidence type="ECO:0000259" key="3">
    <source>
        <dbReference type="PROSITE" id="PS51898"/>
    </source>
</evidence>
<keyword evidence="1" id="KW-0233">DNA recombination</keyword>
<dbReference type="PROSITE" id="PS51898">
    <property type="entry name" value="TYR_RECOMBINASE"/>
    <property type="match status" value="1"/>
</dbReference>
<feature type="region of interest" description="Disordered" evidence="2">
    <location>
        <begin position="147"/>
        <end position="265"/>
    </location>
</feature>
<evidence type="ECO:0000256" key="2">
    <source>
        <dbReference type="SAM" id="MobiDB-lite"/>
    </source>
</evidence>
<sequence>MENRFEEALDSTHDRQKGEVEKGTERVQRICVEGRESEDETPSPIDRKVELCEGDVPTGRIVSEQTIGVEGQRSEERGMDGGAADVEESVGRVIVLGSDGEEEQAPPSLQPSSSSSHRNRCMRSWMGSVRENLARKFQFLRNMERKDEGNVDQCERNSSGRESTEESEVGVGGEEDKIRWTEDGQHLGDVQHQEGKGRREAGRCDEVGVQKAGEVGIEDRSSGAHQGDGEHNGGQAEPNDSARRVRNEARCARRSAEGMGDRDRRGCICNESQQEVRALLVKGVGGGGRSERRVRKELVFDDDSVSPSPDSAGGSGGEEDGSGWGERCSGVSRLEGTIVGDETGKTRVETQGSGNVRGDDGAAGEHVFVPATSWGSQGLVRRHDTVEEARVRREAGLLFFRSIHHHLKVDRRVTATIERTYKNVNLWKRAWGWFAEFCGERGSRACDIAREQTQITTIVMSFLVWMAEREPPHSAFPSTAETIIRMSLQATHPLLGGDHSPNKYFRWVHSKLVEVKKSSPKYETMWSINMILHWAAQAARCRIGEVIQRRAIVLVLAYTLLRRAELCAMTWEDVSWKITTADSAEPSSAEIRVLVKTDKTAMRSRYVKDEGGSAISPFEALRNHWEFSKRWRESNSFIRNVDMSAVWLSFTTGRRLTQAQVAMEVQRALAVAKVPREYRPYSIKHAAVSYLDQVARVEHRQIKAWAGWRKGSMMVETTYSQPIVHGGEVGDYAKRWWQSLRTISGASHGHGREGDERLIRSLVDEQFRDIVDMIQKKGVLEQEQTDVGVGPNEGSESDEESDEGEEDEEEDE</sequence>
<accession>A0ABQ9WUH8</accession>
<feature type="compositionally biased region" description="Acidic residues" evidence="2">
    <location>
        <begin position="795"/>
        <end position="812"/>
    </location>
</feature>
<feature type="region of interest" description="Disordered" evidence="2">
    <location>
        <begin position="65"/>
        <end position="119"/>
    </location>
</feature>
<dbReference type="InterPro" id="IPR002104">
    <property type="entry name" value="Integrase_catalytic"/>
</dbReference>
<dbReference type="SUPFAM" id="SSF56349">
    <property type="entry name" value="DNA breaking-rejoining enzymes"/>
    <property type="match status" value="1"/>
</dbReference>
<keyword evidence="5" id="KW-1185">Reference proteome</keyword>
<feature type="domain" description="Tyr recombinase" evidence="3">
    <location>
        <begin position="518"/>
        <end position="738"/>
    </location>
</feature>